<feature type="region of interest" description="Disordered" evidence="1">
    <location>
        <begin position="75"/>
        <end position="109"/>
    </location>
</feature>
<reference evidence="2" key="1">
    <citation type="submission" date="2023-04" db="EMBL/GenBank/DDBJ databases">
        <authorList>
            <consortium name="ELIXIR-Norway"/>
        </authorList>
    </citation>
    <scope>NUCLEOTIDE SEQUENCE [LARGE SCALE GENOMIC DNA]</scope>
</reference>
<feature type="region of interest" description="Disordered" evidence="1">
    <location>
        <begin position="17"/>
        <end position="53"/>
    </location>
</feature>
<organism evidence="2 3">
    <name type="scientific">Rangifer tarandus platyrhynchus</name>
    <name type="common">Svalbard reindeer</name>
    <dbReference type="NCBI Taxonomy" id="3082113"/>
    <lineage>
        <taxon>Eukaryota</taxon>
        <taxon>Metazoa</taxon>
        <taxon>Chordata</taxon>
        <taxon>Craniata</taxon>
        <taxon>Vertebrata</taxon>
        <taxon>Euteleostomi</taxon>
        <taxon>Mammalia</taxon>
        <taxon>Eutheria</taxon>
        <taxon>Laurasiatheria</taxon>
        <taxon>Artiodactyla</taxon>
        <taxon>Ruminantia</taxon>
        <taxon>Pecora</taxon>
        <taxon>Cervidae</taxon>
        <taxon>Odocoileinae</taxon>
        <taxon>Rangifer</taxon>
    </lineage>
</organism>
<gene>
    <name evidence="2" type="ORF">MRATA1EN1_LOCUS27269</name>
</gene>
<name>A0ABN8ZWF3_RANTA</name>
<proteinExistence type="predicted"/>
<accession>A0ABN8ZWF3</accession>
<dbReference type="Proteomes" id="UP001176941">
    <property type="component" value="Chromosome 7"/>
</dbReference>
<evidence type="ECO:0000313" key="2">
    <source>
        <dbReference type="EMBL" id="CAI9178307.1"/>
    </source>
</evidence>
<sequence>MLSPEAAVLNITKWDNGTAGDTANRSLCSGQRRWGGPRMRQPWRTVHSGPERPEACRADLAPEAARDAPLHRTRLGLQTPRPPTHRRALSQQKSSPGPPLLGKRLGSLGVRSYRRPQPRQAAKMGPDRLPQQLLVGKLWVTAQLQGRNTCGRAEAEPWAWGGLRCWRWGEGAGGSWKGRACLGLRSDLWSILSALEYSLGLAGQPDGRGPGPAARIVKCRQHVWCMVALSGKRPEELRTVLYLPATLQTIFPDPSGPEQSFVEKQQQKLVRFCWHLSDSPRVSEYLICSPTAHPSTHTGPHAHGALGPTFLRVNTAPRAQFSPHKPGLILRAQ</sequence>
<dbReference type="EMBL" id="OX459943">
    <property type="protein sequence ID" value="CAI9178307.1"/>
    <property type="molecule type" value="Genomic_DNA"/>
</dbReference>
<keyword evidence="3" id="KW-1185">Reference proteome</keyword>
<protein>
    <submittedName>
        <fullName evidence="2">Uncharacterized protein</fullName>
    </submittedName>
</protein>
<feature type="compositionally biased region" description="Polar residues" evidence="1">
    <location>
        <begin position="17"/>
        <end position="29"/>
    </location>
</feature>
<evidence type="ECO:0000256" key="1">
    <source>
        <dbReference type="SAM" id="MobiDB-lite"/>
    </source>
</evidence>
<evidence type="ECO:0000313" key="3">
    <source>
        <dbReference type="Proteomes" id="UP001176941"/>
    </source>
</evidence>